<gene>
    <name evidence="3" type="ORF">D8674_033750</name>
</gene>
<keyword evidence="1" id="KW-0863">Zinc-finger</keyword>
<dbReference type="GO" id="GO:0003676">
    <property type="term" value="F:nucleic acid binding"/>
    <property type="evidence" value="ECO:0007669"/>
    <property type="project" value="InterPro"/>
</dbReference>
<sequence length="616" mass="70682">MPSSKPTDNWYCGNWGLGVWPLMLWEDHEFVQRGLGKTSNPRFTGVIYLSLRRKLKKQKEFMTSPKRGQLLYAGLWVDEWCKSLIWCIFGGRFFFYTFCINNQSYWLIHLVKRRRKQIGRLPRKQDQTIKTGEKMAIEMEELAMQLENGLELSNMESEVTLIVKLVPWAVMKQNLSVKRWTENLAMEEVHMHMVHFWVQMKGIPPSLCSDGNISSLANKCGNPIEVENLTKARGFLRLRIMFQYERLHDCCYKCGRIGHASLECSATESNTDKNANEGSNSRAQRLLKKIMRQLTPMGRVVRGDSRTQDADDIGVIGEENLLEVPVQVENIWPHLEDIVEEETTKRRQRLAHNNGSDMVVRALHGLIRRHRPSVVFLFETKMKNHIIGGVRKRIGFVNGWDVPPATMNLIHTEMRLTGKDEWFLASWGPRNCGDILNCPDSMVIEAMNATLCSPISDLEIKEAIFNMSGFKAPGPDGFQGIFFHSFWDIIATEIHGIVAECLVEEGCLSQINSTNIALIPKLKKTKNKFEMGIKLDMNKAYDLVEWDFLEAIMEHLGFHLRWINIVMRSFGQQISCQKLIVYFGANIPALLATELCNILDMPKVEDPSKYLGIPTI</sequence>
<evidence type="ECO:0000259" key="2">
    <source>
        <dbReference type="PROSITE" id="PS50158"/>
    </source>
</evidence>
<comment type="caution">
    <text evidence="3">The sequence shown here is derived from an EMBL/GenBank/DDBJ whole genome shotgun (WGS) entry which is preliminary data.</text>
</comment>
<dbReference type="PROSITE" id="PS50158">
    <property type="entry name" value="ZF_CCHC"/>
    <property type="match status" value="1"/>
</dbReference>
<organism evidence="3 4">
    <name type="scientific">Pyrus ussuriensis x Pyrus communis</name>
    <dbReference type="NCBI Taxonomy" id="2448454"/>
    <lineage>
        <taxon>Eukaryota</taxon>
        <taxon>Viridiplantae</taxon>
        <taxon>Streptophyta</taxon>
        <taxon>Embryophyta</taxon>
        <taxon>Tracheophyta</taxon>
        <taxon>Spermatophyta</taxon>
        <taxon>Magnoliopsida</taxon>
        <taxon>eudicotyledons</taxon>
        <taxon>Gunneridae</taxon>
        <taxon>Pentapetalae</taxon>
        <taxon>rosids</taxon>
        <taxon>fabids</taxon>
        <taxon>Rosales</taxon>
        <taxon>Rosaceae</taxon>
        <taxon>Amygdaloideae</taxon>
        <taxon>Maleae</taxon>
        <taxon>Pyrus</taxon>
    </lineage>
</organism>
<dbReference type="AlphaFoldDB" id="A0A5N5HMA4"/>
<evidence type="ECO:0000256" key="1">
    <source>
        <dbReference type="PROSITE-ProRule" id="PRU00047"/>
    </source>
</evidence>
<dbReference type="PANTHER" id="PTHR31286:SF178">
    <property type="entry name" value="DUF4283 DOMAIN-CONTAINING PROTEIN"/>
    <property type="match status" value="1"/>
</dbReference>
<reference evidence="3 4" key="1">
    <citation type="submission" date="2019-09" db="EMBL/GenBank/DDBJ databases">
        <authorList>
            <person name="Ou C."/>
        </authorList>
    </citation>
    <scope>NUCLEOTIDE SEQUENCE [LARGE SCALE GENOMIC DNA]</scope>
    <source>
        <strain evidence="3">S2</strain>
        <tissue evidence="3">Leaf</tissue>
    </source>
</reference>
<dbReference type="InterPro" id="IPR025836">
    <property type="entry name" value="Zn_knuckle_CX2CX4HX4C"/>
</dbReference>
<evidence type="ECO:0000313" key="3">
    <source>
        <dbReference type="EMBL" id="KAB2628955.1"/>
    </source>
</evidence>
<reference evidence="4" key="2">
    <citation type="submission" date="2019-10" db="EMBL/GenBank/DDBJ databases">
        <title>A de novo genome assembly of a pear dwarfing rootstock.</title>
        <authorList>
            <person name="Wang F."/>
            <person name="Wang J."/>
            <person name="Li S."/>
            <person name="Zhang Y."/>
            <person name="Fang M."/>
            <person name="Ma L."/>
            <person name="Zhao Y."/>
            <person name="Jiang S."/>
        </authorList>
    </citation>
    <scope>NUCLEOTIDE SEQUENCE [LARGE SCALE GENOMIC DNA]</scope>
</reference>
<dbReference type="Pfam" id="PF14392">
    <property type="entry name" value="zf-CCHC_4"/>
    <property type="match status" value="1"/>
</dbReference>
<dbReference type="PANTHER" id="PTHR31286">
    <property type="entry name" value="GLYCINE-RICH CELL WALL STRUCTURAL PROTEIN 1.8-LIKE"/>
    <property type="match status" value="1"/>
</dbReference>
<feature type="domain" description="CCHC-type" evidence="2">
    <location>
        <begin position="251"/>
        <end position="264"/>
    </location>
</feature>
<evidence type="ECO:0000313" key="4">
    <source>
        <dbReference type="Proteomes" id="UP000327157"/>
    </source>
</evidence>
<dbReference type="InterPro" id="IPR040256">
    <property type="entry name" value="At4g02000-like"/>
</dbReference>
<keyword evidence="1" id="KW-0862">Zinc</keyword>
<reference evidence="3 4" key="3">
    <citation type="submission" date="2019-11" db="EMBL/GenBank/DDBJ databases">
        <title>A de novo genome assembly of a pear dwarfing rootstock.</title>
        <authorList>
            <person name="Wang F."/>
            <person name="Wang J."/>
            <person name="Li S."/>
            <person name="Zhang Y."/>
            <person name="Fang M."/>
            <person name="Ma L."/>
            <person name="Zhao Y."/>
            <person name="Jiang S."/>
        </authorList>
    </citation>
    <scope>NUCLEOTIDE SEQUENCE [LARGE SCALE GENOMIC DNA]</scope>
    <source>
        <strain evidence="3">S2</strain>
        <tissue evidence="3">Leaf</tissue>
    </source>
</reference>
<keyword evidence="4" id="KW-1185">Reference proteome</keyword>
<dbReference type="InterPro" id="IPR001878">
    <property type="entry name" value="Znf_CCHC"/>
</dbReference>
<accession>A0A5N5HMA4</accession>
<protein>
    <recommendedName>
        <fullName evidence="2">CCHC-type domain-containing protein</fullName>
    </recommendedName>
</protein>
<keyword evidence="1" id="KW-0479">Metal-binding</keyword>
<dbReference type="OrthoDB" id="1750962at2759"/>
<dbReference type="GO" id="GO:0008270">
    <property type="term" value="F:zinc ion binding"/>
    <property type="evidence" value="ECO:0007669"/>
    <property type="project" value="UniProtKB-KW"/>
</dbReference>
<dbReference type="Proteomes" id="UP000327157">
    <property type="component" value="Chromosome 8"/>
</dbReference>
<name>A0A5N5HMA4_9ROSA</name>
<dbReference type="EMBL" id="SMOL01000148">
    <property type="protein sequence ID" value="KAB2628955.1"/>
    <property type="molecule type" value="Genomic_DNA"/>
</dbReference>
<proteinExistence type="predicted"/>